<dbReference type="HOGENOM" id="CLU_2405493_0_0_1"/>
<gene>
    <name evidence="2" type="ORF">SCLCIDRAFT_118515</name>
</gene>
<organism evidence="2 3">
    <name type="scientific">Scleroderma citrinum Foug A</name>
    <dbReference type="NCBI Taxonomy" id="1036808"/>
    <lineage>
        <taxon>Eukaryota</taxon>
        <taxon>Fungi</taxon>
        <taxon>Dikarya</taxon>
        <taxon>Basidiomycota</taxon>
        <taxon>Agaricomycotina</taxon>
        <taxon>Agaricomycetes</taxon>
        <taxon>Agaricomycetidae</taxon>
        <taxon>Boletales</taxon>
        <taxon>Sclerodermatineae</taxon>
        <taxon>Sclerodermataceae</taxon>
        <taxon>Scleroderma</taxon>
    </lineage>
</organism>
<dbReference type="OrthoDB" id="3056853at2759"/>
<feature type="compositionally biased region" description="Basic and acidic residues" evidence="1">
    <location>
        <begin position="75"/>
        <end position="93"/>
    </location>
</feature>
<feature type="non-terminal residue" evidence="2">
    <location>
        <position position="1"/>
    </location>
</feature>
<evidence type="ECO:0000256" key="1">
    <source>
        <dbReference type="SAM" id="MobiDB-lite"/>
    </source>
</evidence>
<reference evidence="3" key="2">
    <citation type="submission" date="2015-01" db="EMBL/GenBank/DDBJ databases">
        <title>Evolutionary Origins and Diversification of the Mycorrhizal Mutualists.</title>
        <authorList>
            <consortium name="DOE Joint Genome Institute"/>
            <consortium name="Mycorrhizal Genomics Consortium"/>
            <person name="Kohler A."/>
            <person name="Kuo A."/>
            <person name="Nagy L.G."/>
            <person name="Floudas D."/>
            <person name="Copeland A."/>
            <person name="Barry K.W."/>
            <person name="Cichocki N."/>
            <person name="Veneault-Fourrey C."/>
            <person name="LaButti K."/>
            <person name="Lindquist E.A."/>
            <person name="Lipzen A."/>
            <person name="Lundell T."/>
            <person name="Morin E."/>
            <person name="Murat C."/>
            <person name="Riley R."/>
            <person name="Ohm R."/>
            <person name="Sun H."/>
            <person name="Tunlid A."/>
            <person name="Henrissat B."/>
            <person name="Grigoriev I.V."/>
            <person name="Hibbett D.S."/>
            <person name="Martin F."/>
        </authorList>
    </citation>
    <scope>NUCLEOTIDE SEQUENCE [LARGE SCALE GENOMIC DNA]</scope>
    <source>
        <strain evidence="3">Foug A</strain>
    </source>
</reference>
<proteinExistence type="predicted"/>
<reference evidence="2 3" key="1">
    <citation type="submission" date="2014-04" db="EMBL/GenBank/DDBJ databases">
        <authorList>
            <consortium name="DOE Joint Genome Institute"/>
            <person name="Kuo A."/>
            <person name="Kohler A."/>
            <person name="Nagy L.G."/>
            <person name="Floudas D."/>
            <person name="Copeland A."/>
            <person name="Barry K.W."/>
            <person name="Cichocki N."/>
            <person name="Veneault-Fourrey C."/>
            <person name="LaButti K."/>
            <person name="Lindquist E.A."/>
            <person name="Lipzen A."/>
            <person name="Lundell T."/>
            <person name="Morin E."/>
            <person name="Murat C."/>
            <person name="Sun H."/>
            <person name="Tunlid A."/>
            <person name="Henrissat B."/>
            <person name="Grigoriev I.V."/>
            <person name="Hibbett D.S."/>
            <person name="Martin F."/>
            <person name="Nordberg H.P."/>
            <person name="Cantor M.N."/>
            <person name="Hua S.X."/>
        </authorList>
    </citation>
    <scope>NUCLEOTIDE SEQUENCE [LARGE SCALE GENOMIC DNA]</scope>
    <source>
        <strain evidence="2 3">Foug A</strain>
    </source>
</reference>
<dbReference type="InParanoid" id="A0A0C3ADH3"/>
<dbReference type="EMBL" id="KN822038">
    <property type="protein sequence ID" value="KIM62987.1"/>
    <property type="molecule type" value="Genomic_DNA"/>
</dbReference>
<keyword evidence="3" id="KW-1185">Reference proteome</keyword>
<name>A0A0C3ADH3_9AGAM</name>
<dbReference type="Proteomes" id="UP000053989">
    <property type="component" value="Unassembled WGS sequence"/>
</dbReference>
<evidence type="ECO:0000313" key="3">
    <source>
        <dbReference type="Proteomes" id="UP000053989"/>
    </source>
</evidence>
<dbReference type="AlphaFoldDB" id="A0A0C3ADH3"/>
<evidence type="ECO:0000313" key="2">
    <source>
        <dbReference type="EMBL" id="KIM62987.1"/>
    </source>
</evidence>
<accession>A0A0C3ADH3</accession>
<protein>
    <submittedName>
        <fullName evidence="2">Uncharacterized protein</fullName>
    </submittedName>
</protein>
<feature type="compositionally biased region" description="Low complexity" evidence="1">
    <location>
        <begin position="48"/>
        <end position="72"/>
    </location>
</feature>
<sequence>IQQTPEAPSEIPVFTTSNPPEFKQEPSASHAALRPKSEPVSQPTYQAIPTLSSPTSYSTTPQQIPTYQQPQPSDLKADRPERSIRPSEMKDEG</sequence>
<feature type="region of interest" description="Disordered" evidence="1">
    <location>
        <begin position="1"/>
        <end position="93"/>
    </location>
</feature>